<organism evidence="3 4">
    <name type="scientific">Phascolomyces articulosus</name>
    <dbReference type="NCBI Taxonomy" id="60185"/>
    <lineage>
        <taxon>Eukaryota</taxon>
        <taxon>Fungi</taxon>
        <taxon>Fungi incertae sedis</taxon>
        <taxon>Mucoromycota</taxon>
        <taxon>Mucoromycotina</taxon>
        <taxon>Mucoromycetes</taxon>
        <taxon>Mucorales</taxon>
        <taxon>Lichtheimiaceae</taxon>
        <taxon>Phascolomyces</taxon>
    </lineage>
</organism>
<evidence type="ECO:0000313" key="4">
    <source>
        <dbReference type="Proteomes" id="UP001209540"/>
    </source>
</evidence>
<feature type="region of interest" description="Disordered" evidence="1">
    <location>
        <begin position="92"/>
        <end position="130"/>
    </location>
</feature>
<dbReference type="Proteomes" id="UP001209540">
    <property type="component" value="Unassembled WGS sequence"/>
</dbReference>
<evidence type="ECO:0000313" key="3">
    <source>
        <dbReference type="EMBL" id="KAI9249728.1"/>
    </source>
</evidence>
<proteinExistence type="predicted"/>
<protein>
    <submittedName>
        <fullName evidence="3">Uncharacterized protein</fullName>
    </submittedName>
</protein>
<reference evidence="3" key="2">
    <citation type="submission" date="2023-02" db="EMBL/GenBank/DDBJ databases">
        <authorList>
            <consortium name="DOE Joint Genome Institute"/>
            <person name="Mondo S.J."/>
            <person name="Chang Y."/>
            <person name="Wang Y."/>
            <person name="Ahrendt S."/>
            <person name="Andreopoulos W."/>
            <person name="Barry K."/>
            <person name="Beard J."/>
            <person name="Benny G.L."/>
            <person name="Blankenship S."/>
            <person name="Bonito G."/>
            <person name="Cuomo C."/>
            <person name="Desiro A."/>
            <person name="Gervers K.A."/>
            <person name="Hundley H."/>
            <person name="Kuo A."/>
            <person name="LaButti K."/>
            <person name="Lang B.F."/>
            <person name="Lipzen A."/>
            <person name="O'Donnell K."/>
            <person name="Pangilinan J."/>
            <person name="Reynolds N."/>
            <person name="Sandor L."/>
            <person name="Smith M.W."/>
            <person name="Tsang A."/>
            <person name="Grigoriev I.V."/>
            <person name="Stajich J.E."/>
            <person name="Spatafora J.W."/>
        </authorList>
    </citation>
    <scope>NUCLEOTIDE SEQUENCE</scope>
    <source>
        <strain evidence="3">RSA 2281</strain>
    </source>
</reference>
<feature type="transmembrane region" description="Helical" evidence="2">
    <location>
        <begin position="354"/>
        <end position="379"/>
    </location>
</feature>
<reference evidence="3" key="1">
    <citation type="journal article" date="2022" name="IScience">
        <title>Evolution of zygomycete secretomes and the origins of terrestrial fungal ecologies.</title>
        <authorList>
            <person name="Chang Y."/>
            <person name="Wang Y."/>
            <person name="Mondo S."/>
            <person name="Ahrendt S."/>
            <person name="Andreopoulos W."/>
            <person name="Barry K."/>
            <person name="Beard J."/>
            <person name="Benny G.L."/>
            <person name="Blankenship S."/>
            <person name="Bonito G."/>
            <person name="Cuomo C."/>
            <person name="Desiro A."/>
            <person name="Gervers K.A."/>
            <person name="Hundley H."/>
            <person name="Kuo A."/>
            <person name="LaButti K."/>
            <person name="Lang B.F."/>
            <person name="Lipzen A."/>
            <person name="O'Donnell K."/>
            <person name="Pangilinan J."/>
            <person name="Reynolds N."/>
            <person name="Sandor L."/>
            <person name="Smith M.E."/>
            <person name="Tsang A."/>
            <person name="Grigoriev I.V."/>
            <person name="Stajich J.E."/>
            <person name="Spatafora J.W."/>
        </authorList>
    </citation>
    <scope>NUCLEOTIDE SEQUENCE</scope>
    <source>
        <strain evidence="3">RSA 2281</strain>
    </source>
</reference>
<gene>
    <name evidence="3" type="ORF">BDA99DRAFT_523478</name>
</gene>
<name>A0AAD5JR81_9FUNG</name>
<feature type="compositionally biased region" description="Polar residues" evidence="1">
    <location>
        <begin position="109"/>
        <end position="130"/>
    </location>
</feature>
<comment type="caution">
    <text evidence="3">The sequence shown here is derived from an EMBL/GenBank/DDBJ whole genome shotgun (WGS) entry which is preliminary data.</text>
</comment>
<keyword evidence="2" id="KW-1133">Transmembrane helix</keyword>
<keyword evidence="4" id="KW-1185">Reference proteome</keyword>
<dbReference type="EMBL" id="JAIXMP010000034">
    <property type="protein sequence ID" value="KAI9249728.1"/>
    <property type="molecule type" value="Genomic_DNA"/>
</dbReference>
<dbReference type="AlphaFoldDB" id="A0AAD5JR81"/>
<keyword evidence="2" id="KW-0812">Transmembrane</keyword>
<accession>A0AAD5JR81</accession>
<evidence type="ECO:0000256" key="2">
    <source>
        <dbReference type="SAM" id="Phobius"/>
    </source>
</evidence>
<keyword evidence="2" id="KW-0472">Membrane</keyword>
<sequence length="390" mass="45509">MAPEFLYRTCVPFEEYSTDECSINCTNSDPPIISNYDDLIAIAGEVRPRKVYVRKLRDFDLEPLFNHFRRINSKPSIFIRLQDVMTFIRELEPPPPPRQQRTMTDESNDTLSPFLSISMPTHGTRETNTGSYEMSDQYRLQRDVWERNLGQFIHTANTLMGNFHGHLPYSWLNHDYLNRSFLDPGIKKLPRVPTLEEFNQSRYSISAFPRIKYGIKVVGKEVSLQTLSFTDFRYHCEDEQIVGSGIIWKYYCNGILKLSKIIPNKRSFDIAVDVGMIPEGMLGMVDFPWWSVNVIKFGREIEYIKPVLSGDGYIDINKKTYELFNTLSKEYYSFFKTVRRDLLWEQYKYNPVQLILNIITCFLTLAGVVFAVTGVLQVLQGFCYFGDQYC</sequence>
<evidence type="ECO:0000256" key="1">
    <source>
        <dbReference type="SAM" id="MobiDB-lite"/>
    </source>
</evidence>